<dbReference type="KEGG" id="ppm:PPSC2_27390"/>
<name>E3EKT9_PAEPS</name>
<feature type="transmembrane region" description="Helical" evidence="1">
    <location>
        <begin position="283"/>
        <end position="303"/>
    </location>
</feature>
<keyword evidence="2" id="KW-0614">Plasmid</keyword>
<evidence type="ECO:0000256" key="1">
    <source>
        <dbReference type="SAM" id="Phobius"/>
    </source>
</evidence>
<dbReference type="HOGENOM" id="CLU_884709_0_0_9"/>
<evidence type="ECO:0000313" key="3">
    <source>
        <dbReference type="Proteomes" id="UP000006868"/>
    </source>
</evidence>
<reference evidence="2 3" key="1">
    <citation type="journal article" date="2011" name="J. Bacteriol.">
        <title>Complete genome sequence of Paenibacillus polymyxa SC2, a strain of plant growth-promoting Rhizobacterium with broad-spectrum antimicrobial activity.</title>
        <authorList>
            <person name="Ma M."/>
            <person name="Wang C."/>
            <person name="Ding Y."/>
            <person name="Li L."/>
            <person name="Shen D."/>
            <person name="Jiang X."/>
            <person name="Guan D."/>
            <person name="Cao F."/>
            <person name="Chen H."/>
            <person name="Feng R."/>
            <person name="Wang X."/>
            <person name="Ge Y."/>
            <person name="Yao L."/>
            <person name="Bing X."/>
            <person name="Yang X."/>
            <person name="Li J."/>
            <person name="Du B."/>
        </authorList>
    </citation>
    <scope>NUCLEOTIDE SEQUENCE [LARGE SCALE GENOMIC DNA]</scope>
    <source>
        <strain evidence="2 3">SC2</strain>
        <plasmid evidence="3">pSC2</plasmid>
    </source>
</reference>
<organism evidence="2 3">
    <name type="scientific">Paenibacillus polymyxa (strain SC2)</name>
    <name type="common">Bacillus polymyxa</name>
    <dbReference type="NCBI Taxonomy" id="886882"/>
    <lineage>
        <taxon>Bacteria</taxon>
        <taxon>Bacillati</taxon>
        <taxon>Bacillota</taxon>
        <taxon>Bacilli</taxon>
        <taxon>Bacillales</taxon>
        <taxon>Paenibacillaceae</taxon>
        <taxon>Paenibacillus</taxon>
    </lineage>
</organism>
<dbReference type="PANTHER" id="PTHR35007:SF1">
    <property type="entry name" value="PILUS ASSEMBLY PROTEIN"/>
    <property type="match status" value="1"/>
</dbReference>
<feature type="transmembrane region" description="Helical" evidence="1">
    <location>
        <begin position="104"/>
        <end position="123"/>
    </location>
</feature>
<feature type="transmembrane region" description="Helical" evidence="1">
    <location>
        <begin position="254"/>
        <end position="271"/>
    </location>
</feature>
<feature type="transmembrane region" description="Helical" evidence="1">
    <location>
        <begin position="78"/>
        <end position="98"/>
    </location>
</feature>
<geneLocation type="plasmid" evidence="2 3">
    <name>pSC2</name>
</geneLocation>
<keyword evidence="1" id="KW-0472">Membrane</keyword>
<feature type="transmembrane region" description="Helical" evidence="1">
    <location>
        <begin position="6"/>
        <end position="23"/>
    </location>
</feature>
<evidence type="ECO:0008006" key="4">
    <source>
        <dbReference type="Google" id="ProtNLM"/>
    </source>
</evidence>
<dbReference type="Proteomes" id="UP000006868">
    <property type="component" value="Plasmid pSC2"/>
</dbReference>
<keyword evidence="1" id="KW-0812">Transmembrane</keyword>
<sequence length="313" mass="36344">MHFHWLMFAITLFFFIGSSLFTMRGKNNFEKRKEQSKNLLRENVLKQRIEQIAEGRVRYSKRYAIETLCMQAGFPLTYAEYLMISVASALIVAIFVGMVMNNPILGIIFLIVGYMIPKQFITLRKNRRVVMMEKQIGSFMHMVIKRYETTREFSKALELSTIEFKGEEPLYTELRKTVLDINLGKPVTDSMDALARRTGNKYLARFSDYYKIASSIGTDEIRKKLLEQAYKQFEENRVNKQTTKKELATVVREAYIMLGSIPMFAIYQVMTNDKYIDFMTETFLGKVGSVIIIAVFMGAVWFINNKISAPIDE</sequence>
<dbReference type="PANTHER" id="PTHR35007">
    <property type="entry name" value="INTEGRAL MEMBRANE PROTEIN-RELATED"/>
    <property type="match status" value="1"/>
</dbReference>
<accession>E3EKT9</accession>
<dbReference type="EMBL" id="CP002214">
    <property type="protein sequence ID" value="ADO59540.1"/>
    <property type="molecule type" value="Genomic_DNA"/>
</dbReference>
<dbReference type="PATRIC" id="fig|886882.15.peg.5797"/>
<gene>
    <name evidence="2" type="ORF">PPSC2_27390</name>
</gene>
<dbReference type="AlphaFoldDB" id="E3EKT9"/>
<proteinExistence type="predicted"/>
<dbReference type="eggNOG" id="COG4965">
    <property type="taxonomic scope" value="Bacteria"/>
</dbReference>
<evidence type="ECO:0000313" key="2">
    <source>
        <dbReference type="EMBL" id="ADO59540.1"/>
    </source>
</evidence>
<keyword evidence="1" id="KW-1133">Transmembrane helix</keyword>
<protein>
    <recommendedName>
        <fullName evidence="4">Flp pilus assembly protein TadB</fullName>
    </recommendedName>
</protein>